<evidence type="ECO:0000256" key="3">
    <source>
        <dbReference type="ARBA" id="ARBA00022801"/>
    </source>
</evidence>
<gene>
    <name evidence="5" type="ORF">GCM10022277_00550</name>
</gene>
<feature type="chain" id="PRO_5045235217" description="Endonuclease I" evidence="4">
    <location>
        <begin position="25"/>
        <end position="224"/>
    </location>
</feature>
<sequence length="224" mass="25789">MKPRGLITASFITLGIFATYNAFADGQSKIDDPKKAAKDIFWDELYPNGGKSFFCEQPFEGKTRRIVAGHIYNTQWMLDHYDCGTKSRCRKSNTDYKYAASDLHNLYPVSPRVELNRRNSKYSELPNRSDQFPNLNCSYKSAFQSVEPADEIKGNIARVIFYMNKAYNLPILGSSQMLLEWNEQDPVDQAEIDRNNLVEKIQGTRNRFIDNPHAIKDLDITITR</sequence>
<feature type="signal peptide" evidence="4">
    <location>
        <begin position="1"/>
        <end position="24"/>
    </location>
</feature>
<reference evidence="6" key="1">
    <citation type="journal article" date="2019" name="Int. J. Syst. Evol. Microbiol.">
        <title>The Global Catalogue of Microorganisms (GCM) 10K type strain sequencing project: providing services to taxonomists for standard genome sequencing and annotation.</title>
        <authorList>
            <consortium name="The Broad Institute Genomics Platform"/>
            <consortium name="The Broad Institute Genome Sequencing Center for Infectious Disease"/>
            <person name="Wu L."/>
            <person name="Ma J."/>
        </authorList>
    </citation>
    <scope>NUCLEOTIDE SEQUENCE [LARGE SCALE GENOMIC DNA]</scope>
    <source>
        <strain evidence="6">JCM 17551</strain>
    </source>
</reference>
<comment type="similarity">
    <text evidence="1">Belongs to the EndA/NucM nuclease family.</text>
</comment>
<accession>A0ABP7LW77</accession>
<dbReference type="InterPro" id="IPR007346">
    <property type="entry name" value="Endonuclease-I"/>
</dbReference>
<protein>
    <recommendedName>
        <fullName evidence="7">Endonuclease I</fullName>
    </recommendedName>
</protein>
<comment type="caution">
    <text evidence="5">The sequence shown here is derived from an EMBL/GenBank/DDBJ whole genome shotgun (WGS) entry which is preliminary data.</text>
</comment>
<keyword evidence="4" id="KW-0732">Signal</keyword>
<dbReference type="EMBL" id="BAABBN010000002">
    <property type="protein sequence ID" value="GAA3909716.1"/>
    <property type="molecule type" value="Genomic_DNA"/>
</dbReference>
<name>A0ABP7LW77_9GAMM</name>
<dbReference type="Pfam" id="PF04231">
    <property type="entry name" value="Endonuclease_1"/>
    <property type="match status" value="1"/>
</dbReference>
<evidence type="ECO:0000313" key="6">
    <source>
        <dbReference type="Proteomes" id="UP001501565"/>
    </source>
</evidence>
<organism evidence="5 6">
    <name type="scientific">Litoribacillus peritrichatus</name>
    <dbReference type="NCBI Taxonomy" id="718191"/>
    <lineage>
        <taxon>Bacteria</taxon>
        <taxon>Pseudomonadati</taxon>
        <taxon>Pseudomonadota</taxon>
        <taxon>Gammaproteobacteria</taxon>
        <taxon>Oceanospirillales</taxon>
        <taxon>Oceanospirillaceae</taxon>
        <taxon>Litoribacillus</taxon>
    </lineage>
</organism>
<keyword evidence="2" id="KW-0540">Nuclease</keyword>
<dbReference type="SUPFAM" id="SSF54060">
    <property type="entry name" value="His-Me finger endonucleases"/>
    <property type="match status" value="1"/>
</dbReference>
<dbReference type="RefSeq" id="WP_344794253.1">
    <property type="nucleotide sequence ID" value="NZ_BAABBN010000002.1"/>
</dbReference>
<dbReference type="PANTHER" id="PTHR33607:SF2">
    <property type="entry name" value="ENDONUCLEASE-1"/>
    <property type="match status" value="1"/>
</dbReference>
<evidence type="ECO:0008006" key="7">
    <source>
        <dbReference type="Google" id="ProtNLM"/>
    </source>
</evidence>
<evidence type="ECO:0000313" key="5">
    <source>
        <dbReference type="EMBL" id="GAA3909716.1"/>
    </source>
</evidence>
<dbReference type="InterPro" id="IPR044925">
    <property type="entry name" value="His-Me_finger_sf"/>
</dbReference>
<proteinExistence type="inferred from homology"/>
<keyword evidence="6" id="KW-1185">Reference proteome</keyword>
<evidence type="ECO:0000256" key="1">
    <source>
        <dbReference type="ARBA" id="ARBA00006429"/>
    </source>
</evidence>
<evidence type="ECO:0000256" key="2">
    <source>
        <dbReference type="ARBA" id="ARBA00022722"/>
    </source>
</evidence>
<dbReference type="Proteomes" id="UP001501565">
    <property type="component" value="Unassembled WGS sequence"/>
</dbReference>
<dbReference type="PANTHER" id="PTHR33607">
    <property type="entry name" value="ENDONUCLEASE-1"/>
    <property type="match status" value="1"/>
</dbReference>
<evidence type="ECO:0000256" key="4">
    <source>
        <dbReference type="SAM" id="SignalP"/>
    </source>
</evidence>
<keyword evidence="3" id="KW-0378">Hydrolase</keyword>